<dbReference type="InterPro" id="IPR001849">
    <property type="entry name" value="PH_domain"/>
</dbReference>
<protein>
    <recommendedName>
        <fullName evidence="3">PH domain-containing protein</fullName>
    </recommendedName>
</protein>
<keyword evidence="1" id="KW-0597">Phosphoprotein</keyword>
<evidence type="ECO:0000256" key="1">
    <source>
        <dbReference type="ARBA" id="ARBA00022553"/>
    </source>
</evidence>
<proteinExistence type="predicted"/>
<feature type="compositionally biased region" description="Basic and acidic residues" evidence="2">
    <location>
        <begin position="37"/>
        <end position="54"/>
    </location>
</feature>
<evidence type="ECO:0000313" key="4">
    <source>
        <dbReference type="EMBL" id="GAA5815446.1"/>
    </source>
</evidence>
<organism evidence="4 5">
    <name type="scientific">Mucor flavus</name>
    <dbReference type="NCBI Taxonomy" id="439312"/>
    <lineage>
        <taxon>Eukaryota</taxon>
        <taxon>Fungi</taxon>
        <taxon>Fungi incertae sedis</taxon>
        <taxon>Mucoromycota</taxon>
        <taxon>Mucoromycotina</taxon>
        <taxon>Mucoromycetes</taxon>
        <taxon>Mucorales</taxon>
        <taxon>Mucorineae</taxon>
        <taxon>Mucoraceae</taxon>
        <taxon>Mucor</taxon>
    </lineage>
</organism>
<dbReference type="Pfam" id="PF20400">
    <property type="entry name" value="BAR_4"/>
    <property type="match status" value="1"/>
</dbReference>
<dbReference type="PROSITE" id="PS50003">
    <property type="entry name" value="PH_DOMAIN"/>
    <property type="match status" value="1"/>
</dbReference>
<dbReference type="Proteomes" id="UP001473302">
    <property type="component" value="Unassembled WGS sequence"/>
</dbReference>
<dbReference type="InterPro" id="IPR046869">
    <property type="entry name" value="SLM1/RGC1-like_PH"/>
</dbReference>
<dbReference type="SUPFAM" id="SSF50729">
    <property type="entry name" value="PH domain-like"/>
    <property type="match status" value="1"/>
</dbReference>
<gene>
    <name evidence="4" type="ORF">MFLAVUS_008955</name>
</gene>
<dbReference type="PANTHER" id="PTHR31941">
    <property type="entry name" value="CYTOSKELETAL SIGNALING PROTEIN SLM1"/>
    <property type="match status" value="1"/>
</dbReference>
<evidence type="ECO:0000259" key="3">
    <source>
        <dbReference type="PROSITE" id="PS50003"/>
    </source>
</evidence>
<evidence type="ECO:0000256" key="2">
    <source>
        <dbReference type="SAM" id="MobiDB-lite"/>
    </source>
</evidence>
<keyword evidence="5" id="KW-1185">Reference proteome</keyword>
<comment type="caution">
    <text evidence="4">The sequence shown here is derived from an EMBL/GenBank/DDBJ whole genome shotgun (WGS) entry which is preliminary data.</text>
</comment>
<reference evidence="4 5" key="1">
    <citation type="submission" date="2024-04" db="EMBL/GenBank/DDBJ databases">
        <title>genome sequences of Mucor flavus KT1a and Helicostylum pulchrum KT1b strains isolated from the surface of a dry-aged beef.</title>
        <authorList>
            <person name="Toyotome T."/>
            <person name="Hosono M."/>
            <person name="Torimaru M."/>
            <person name="Fukuda K."/>
            <person name="Mikami N."/>
        </authorList>
    </citation>
    <scope>NUCLEOTIDE SEQUENCE [LARGE SCALE GENOMIC DNA]</scope>
    <source>
        <strain evidence="4 5">KT1a</strain>
    </source>
</reference>
<dbReference type="PANTHER" id="PTHR31941:SF1">
    <property type="entry name" value="CYTOSKELETAL SIGNALING PROTEIN SLM1"/>
    <property type="match status" value="1"/>
</dbReference>
<dbReference type="EMBL" id="BAABUK010000026">
    <property type="protein sequence ID" value="GAA5815446.1"/>
    <property type="molecule type" value="Genomic_DNA"/>
</dbReference>
<accession>A0ABP9Z8Q2</accession>
<feature type="domain" description="PH" evidence="3">
    <location>
        <begin position="384"/>
        <end position="481"/>
    </location>
</feature>
<feature type="region of interest" description="Disordered" evidence="2">
    <location>
        <begin position="26"/>
        <end position="54"/>
    </location>
</feature>
<dbReference type="InterPro" id="IPR046868">
    <property type="entry name" value="BAR_4"/>
</dbReference>
<evidence type="ECO:0000313" key="5">
    <source>
        <dbReference type="Proteomes" id="UP001473302"/>
    </source>
</evidence>
<dbReference type="SMART" id="SM00233">
    <property type="entry name" value="PH"/>
    <property type="match status" value="1"/>
</dbReference>
<dbReference type="InterPro" id="IPR011993">
    <property type="entry name" value="PH-like_dom_sf"/>
</dbReference>
<sequence length="484" mass="55836">MSQKENITTVRPRSRFIEHFDIIPPAELLDTMDDQEEEKKGEEEEERQRVYLSADEKLGKKPTPLYGLSTSRLADNHLFYSPTPSTTHSTPSLSASKVSNKRKPINVITTSSGTSTTGPIKFDKKLRSLNKADVIIKRYESWYKFIILFISWLSEIERLCSQSKRTYQLLSDTSSKSSSNKSVNDIQATLYSFTTDLALQEQKLAQVIQNEHLPSLEQFRKQCNYSIKSLKNQFGLGLEEFLKRAEVTASFMTQLAQVCKDARGTIENGAQVTNDPWLVNLYLLRQLKREVDEENRLRELMVPIQKTILNFENQLLESVQNAIKACFNKPGVSTEQSIKILNHSVENNWDTFVSLNQKDIVDEANPLKQYLNINYPYKNDPLVMTIHKGQLERKIGVLNKYSRRFFVLTQSGFLYQFKLNDKMAPEYSIYLPKCNLLQSKDTWFEIQRSGSVLQRDKSYVFRASSSEEMATWCKLLSGYTLRTP</sequence>
<dbReference type="Pfam" id="PF20399">
    <property type="entry name" value="PH_20"/>
    <property type="match status" value="1"/>
</dbReference>
<name>A0ABP9Z8Q2_9FUNG</name>
<dbReference type="Gene3D" id="2.30.29.30">
    <property type="entry name" value="Pleckstrin-homology domain (PH domain)/Phosphotyrosine-binding domain (PTB)"/>
    <property type="match status" value="1"/>
</dbReference>